<dbReference type="OrthoDB" id="2803161at2759"/>
<dbReference type="AlphaFoldDB" id="A0A4S4MMA7"/>
<proteinExistence type="predicted"/>
<dbReference type="EMBL" id="SGPM01000368">
    <property type="protein sequence ID" value="THH26298.1"/>
    <property type="molecule type" value="Genomic_DNA"/>
</dbReference>
<evidence type="ECO:0000313" key="2">
    <source>
        <dbReference type="Proteomes" id="UP000308730"/>
    </source>
</evidence>
<protein>
    <submittedName>
        <fullName evidence="1">Uncharacterized protein</fullName>
    </submittedName>
</protein>
<keyword evidence="2" id="KW-1185">Reference proteome</keyword>
<gene>
    <name evidence="1" type="ORF">EUX98_g7891</name>
</gene>
<reference evidence="1 2" key="1">
    <citation type="submission" date="2019-02" db="EMBL/GenBank/DDBJ databases">
        <title>Genome sequencing of the rare red list fungi Antrodiella citrinella (Flaviporus citrinellus).</title>
        <authorList>
            <person name="Buettner E."/>
            <person name="Kellner H."/>
        </authorList>
    </citation>
    <scope>NUCLEOTIDE SEQUENCE [LARGE SCALE GENOMIC DNA]</scope>
    <source>
        <strain evidence="1 2">DSM 108506</strain>
    </source>
</reference>
<dbReference type="Proteomes" id="UP000308730">
    <property type="component" value="Unassembled WGS sequence"/>
</dbReference>
<evidence type="ECO:0000313" key="1">
    <source>
        <dbReference type="EMBL" id="THH26298.1"/>
    </source>
</evidence>
<accession>A0A4S4MMA7</accession>
<organism evidence="1 2">
    <name type="scientific">Antrodiella citrinella</name>
    <dbReference type="NCBI Taxonomy" id="2447956"/>
    <lineage>
        <taxon>Eukaryota</taxon>
        <taxon>Fungi</taxon>
        <taxon>Dikarya</taxon>
        <taxon>Basidiomycota</taxon>
        <taxon>Agaricomycotina</taxon>
        <taxon>Agaricomycetes</taxon>
        <taxon>Polyporales</taxon>
        <taxon>Steccherinaceae</taxon>
        <taxon>Antrodiella</taxon>
    </lineage>
</organism>
<sequence>MFLRLVASLALVDDIQTPDILSFLRPSYLSTQKLKPLNATSSITDRLLHIEREEEICRSPPSVSDRPEIEPMGQVPHELIMGPIALLRLLLRLAQRGLLEEAQTWNELPMGCEPSTSLVQVKQITSPAVLKKLLSLSVKRVTARRTLGLERARRGDHRHAWFARSAYVPAAELASILVQFDETTHSRYSDSIRGARKELVLCLDLAAGVSMRIQEYESALGFSLGEVTAIEDASLADEIPSDMLPKAKRRIADAKRQLRN</sequence>
<name>A0A4S4MMA7_9APHY</name>
<comment type="caution">
    <text evidence="1">The sequence shown here is derived from an EMBL/GenBank/DDBJ whole genome shotgun (WGS) entry which is preliminary data.</text>
</comment>